<accession>A0ABW9XXC5</accession>
<name>A0ABW9XXC5_9BACL</name>
<dbReference type="EMBL" id="JAAAMV010000026">
    <property type="protein sequence ID" value="NBD27350.1"/>
    <property type="molecule type" value="Genomic_DNA"/>
</dbReference>
<dbReference type="PANTHER" id="PTHR30480:SF16">
    <property type="entry name" value="GLYCOSIDE HYDROLASE FAMILY 3 DOMAIN PROTEIN"/>
    <property type="match status" value="1"/>
</dbReference>
<dbReference type="InterPro" id="IPR050226">
    <property type="entry name" value="NagZ_Beta-hexosaminidase"/>
</dbReference>
<dbReference type="Gene3D" id="3.40.50.1700">
    <property type="entry name" value="Glycoside hydrolase family 3 C-terminal domain"/>
    <property type="match status" value="1"/>
</dbReference>
<comment type="similarity">
    <text evidence="1">Belongs to the glycosyl hydrolase 3 family.</text>
</comment>
<keyword evidence="6" id="KW-1185">Reference proteome</keyword>
<evidence type="ECO:0000256" key="3">
    <source>
        <dbReference type="ARBA" id="ARBA00023295"/>
    </source>
</evidence>
<evidence type="ECO:0000256" key="1">
    <source>
        <dbReference type="ARBA" id="ARBA00005336"/>
    </source>
</evidence>
<dbReference type="Proteomes" id="UP000665561">
    <property type="component" value="Unassembled WGS sequence"/>
</dbReference>
<feature type="domain" description="Glycoside hydrolase family 3 N-terminal" evidence="4">
    <location>
        <begin position="10"/>
        <end position="332"/>
    </location>
</feature>
<dbReference type="Pfam" id="PF00933">
    <property type="entry name" value="Glyco_hydro_3"/>
    <property type="match status" value="1"/>
</dbReference>
<organism evidence="5 6">
    <name type="scientific">Paenibacillus glycinis</name>
    <dbReference type="NCBI Taxonomy" id="2697035"/>
    <lineage>
        <taxon>Bacteria</taxon>
        <taxon>Bacillati</taxon>
        <taxon>Bacillota</taxon>
        <taxon>Bacilli</taxon>
        <taxon>Bacillales</taxon>
        <taxon>Paenibacillaceae</taxon>
        <taxon>Paenibacillus</taxon>
    </lineage>
</organism>
<dbReference type="GO" id="GO:0016787">
    <property type="term" value="F:hydrolase activity"/>
    <property type="evidence" value="ECO:0007669"/>
    <property type="project" value="UniProtKB-KW"/>
</dbReference>
<dbReference type="InterPro" id="IPR036881">
    <property type="entry name" value="Glyco_hydro_3_C_sf"/>
</dbReference>
<protein>
    <submittedName>
        <fullName evidence="5">Glycoside hydrolase</fullName>
    </submittedName>
</protein>
<evidence type="ECO:0000313" key="6">
    <source>
        <dbReference type="Proteomes" id="UP000665561"/>
    </source>
</evidence>
<evidence type="ECO:0000313" key="5">
    <source>
        <dbReference type="EMBL" id="NBD27350.1"/>
    </source>
</evidence>
<proteinExistence type="inferred from homology"/>
<dbReference type="InterPro" id="IPR001764">
    <property type="entry name" value="Glyco_hydro_3_N"/>
</dbReference>
<gene>
    <name evidence="5" type="ORF">GT019_26055</name>
</gene>
<dbReference type="Gene3D" id="3.20.20.300">
    <property type="entry name" value="Glycoside hydrolase, family 3, N-terminal domain"/>
    <property type="match status" value="1"/>
</dbReference>
<dbReference type="PANTHER" id="PTHR30480">
    <property type="entry name" value="BETA-HEXOSAMINIDASE-RELATED"/>
    <property type="match status" value="1"/>
</dbReference>
<evidence type="ECO:0000256" key="2">
    <source>
        <dbReference type="ARBA" id="ARBA00022801"/>
    </source>
</evidence>
<dbReference type="InterPro" id="IPR017853">
    <property type="entry name" value="GH"/>
</dbReference>
<evidence type="ECO:0000259" key="4">
    <source>
        <dbReference type="Pfam" id="PF00933"/>
    </source>
</evidence>
<dbReference type="RefSeq" id="WP_161746370.1">
    <property type="nucleotide sequence ID" value="NZ_JAAAMV010000026.1"/>
</dbReference>
<dbReference type="SUPFAM" id="SSF51445">
    <property type="entry name" value="(Trans)glycosidases"/>
    <property type="match status" value="1"/>
</dbReference>
<sequence length="533" mass="57452">MGEAWDTWSLREKIGQLFVFGFHGHEPSEAIGAMIAEHGIGGVVYFTRNIVDAGQVHRLTGSFMAAAERAGRPPMFVAVDQEGGMVSRLAKGVTLMPGNMALGAAGSAEGVFETASICGEQLRALGINLNFAPVVDVNNNPDNPVINVRSYGDRPDVVGELGLAAVRGYQSAGVSATVKHFPGHGDTSVDSHRDLPVLTHDRARLDAVELVPFKSAAVDADMVMTAHVCLPAIDPTGLPSTLSRPVLTGLLREELGYEGIIVTDCLEMNAIDTFYGPERGAVMALQAGADMVLVCHTPSKQRAAVEAVADAVERGELTEARIEQSLARIMRLKEKRKAGEPTRPWTEVEPALNTAQQAATARHWSEASVTLVKNEGGLLPLKRSARTLVLWPSIVTVSEADELLTDDGTLGGRLAIRMLDVTERRVGDSDALAGLDEFKQIVYVSYDAAKHAEEREIASRLLELAGDRTVAVSVRNPLDLLVYPEMPVFLAVYECRPLALESAARALIGEITPRGRLPLALSEQFPFGWRWEA</sequence>
<dbReference type="InterPro" id="IPR036962">
    <property type="entry name" value="Glyco_hydro_3_N_sf"/>
</dbReference>
<keyword evidence="3" id="KW-0326">Glycosidase</keyword>
<reference evidence="5 6" key="1">
    <citation type="submission" date="2020-01" db="EMBL/GenBank/DDBJ databases">
        <title>Paenibacillus soybeanensis sp. nov. isolated from the nodules of soybean (Glycine max(L.) Merr).</title>
        <authorList>
            <person name="Wang H."/>
        </authorList>
    </citation>
    <scope>NUCLEOTIDE SEQUENCE [LARGE SCALE GENOMIC DNA]</scope>
    <source>
        <strain evidence="5 6">T1</strain>
    </source>
</reference>
<keyword evidence="2 5" id="KW-0378">Hydrolase</keyword>
<comment type="caution">
    <text evidence="5">The sequence shown here is derived from an EMBL/GenBank/DDBJ whole genome shotgun (WGS) entry which is preliminary data.</text>
</comment>